<evidence type="ECO:0000313" key="2">
    <source>
        <dbReference type="EMBL" id="CAG8731844.1"/>
    </source>
</evidence>
<feature type="non-terminal residue" evidence="2">
    <location>
        <position position="215"/>
    </location>
</feature>
<dbReference type="Proteomes" id="UP000789405">
    <property type="component" value="Unassembled WGS sequence"/>
</dbReference>
<dbReference type="PANTHER" id="PTHR46599:SF3">
    <property type="entry name" value="PIGGYBAC TRANSPOSABLE ELEMENT-DERIVED PROTEIN 4"/>
    <property type="match status" value="1"/>
</dbReference>
<proteinExistence type="predicted"/>
<dbReference type="Pfam" id="PF13843">
    <property type="entry name" value="DDE_Tnp_1_7"/>
    <property type="match status" value="1"/>
</dbReference>
<dbReference type="OrthoDB" id="2438805at2759"/>
<keyword evidence="3" id="KW-1185">Reference proteome</keyword>
<organism evidence="2 3">
    <name type="scientific">Dentiscutata erythropus</name>
    <dbReference type="NCBI Taxonomy" id="1348616"/>
    <lineage>
        <taxon>Eukaryota</taxon>
        <taxon>Fungi</taxon>
        <taxon>Fungi incertae sedis</taxon>
        <taxon>Mucoromycota</taxon>
        <taxon>Glomeromycotina</taxon>
        <taxon>Glomeromycetes</taxon>
        <taxon>Diversisporales</taxon>
        <taxon>Gigasporaceae</taxon>
        <taxon>Dentiscutata</taxon>
    </lineage>
</organism>
<feature type="domain" description="PiggyBac transposable element-derived protein" evidence="1">
    <location>
        <begin position="4"/>
        <end position="103"/>
    </location>
</feature>
<dbReference type="AlphaFoldDB" id="A0A9N9ID17"/>
<dbReference type="PANTHER" id="PTHR46599">
    <property type="entry name" value="PIGGYBAC TRANSPOSABLE ELEMENT-DERIVED PROTEIN 4"/>
    <property type="match status" value="1"/>
</dbReference>
<accession>A0A9N9ID17</accession>
<protein>
    <submittedName>
        <fullName evidence="2">13318_t:CDS:1</fullName>
    </submittedName>
</protein>
<reference evidence="2" key="1">
    <citation type="submission" date="2021-06" db="EMBL/GenBank/DDBJ databases">
        <authorList>
            <person name="Kallberg Y."/>
            <person name="Tangrot J."/>
            <person name="Rosling A."/>
        </authorList>
    </citation>
    <scope>NUCLEOTIDE SEQUENCE</scope>
    <source>
        <strain evidence="2">MA453B</strain>
    </source>
</reference>
<gene>
    <name evidence="2" type="ORF">DERYTH_LOCUS15196</name>
</gene>
<comment type="caution">
    <text evidence="2">The sequence shown here is derived from an EMBL/GenBank/DDBJ whole genome shotgun (WGS) entry which is preliminary data.</text>
</comment>
<sequence length="215" mass="24742">LYWFDKIEPLSSHIQKISKQIYVPGSHVAIDEMIRFSGHSKHTFRMKNKPISKGYKVIFLCEKGYTYLFTYESHIEANKEVSNIFGLNKTGSLALYLVTQLSNRYGACGMVRTNSAQFPKELKVEKSIRLNWDILSGVVVNNVLAIFWMDNRPVHMLSTIHGIKGNEWKVLSLRQHLRETSSNVSNVQKVFGNEVHKEILIPKAINDYNHFMNAP</sequence>
<evidence type="ECO:0000313" key="3">
    <source>
        <dbReference type="Proteomes" id="UP000789405"/>
    </source>
</evidence>
<dbReference type="InterPro" id="IPR029526">
    <property type="entry name" value="PGBD"/>
</dbReference>
<dbReference type="EMBL" id="CAJVPY010012104">
    <property type="protein sequence ID" value="CAG8731844.1"/>
    <property type="molecule type" value="Genomic_DNA"/>
</dbReference>
<evidence type="ECO:0000259" key="1">
    <source>
        <dbReference type="Pfam" id="PF13843"/>
    </source>
</evidence>
<name>A0A9N9ID17_9GLOM</name>